<proteinExistence type="predicted"/>
<evidence type="ECO:0000313" key="1">
    <source>
        <dbReference type="EMBL" id="EPS42202.1"/>
    </source>
</evidence>
<evidence type="ECO:0008006" key="3">
    <source>
        <dbReference type="Google" id="ProtNLM"/>
    </source>
</evidence>
<organism evidence="1 2">
    <name type="scientific">Dactylellina haptotyla (strain CBS 200.50)</name>
    <name type="common">Nematode-trapping fungus</name>
    <name type="synonym">Monacrosporium haptotylum</name>
    <dbReference type="NCBI Taxonomy" id="1284197"/>
    <lineage>
        <taxon>Eukaryota</taxon>
        <taxon>Fungi</taxon>
        <taxon>Dikarya</taxon>
        <taxon>Ascomycota</taxon>
        <taxon>Pezizomycotina</taxon>
        <taxon>Orbiliomycetes</taxon>
        <taxon>Orbiliales</taxon>
        <taxon>Orbiliaceae</taxon>
        <taxon>Dactylellina</taxon>
    </lineage>
</organism>
<protein>
    <recommendedName>
        <fullName evidence="3">Peptidase S1 domain-containing protein</fullName>
    </recommendedName>
</protein>
<dbReference type="AlphaFoldDB" id="S8C3C2"/>
<dbReference type="EMBL" id="AQGS01000129">
    <property type="protein sequence ID" value="EPS42202.1"/>
    <property type="molecule type" value="Genomic_DNA"/>
</dbReference>
<keyword evidence="2" id="KW-1185">Reference proteome</keyword>
<name>S8C3C2_DACHA</name>
<gene>
    <name evidence="1" type="ORF">H072_3876</name>
</gene>
<dbReference type="Pfam" id="PF08192">
    <property type="entry name" value="Peptidase_S64"/>
    <property type="match status" value="1"/>
</dbReference>
<accession>S8C3C2</accession>
<dbReference type="Gene3D" id="2.40.10.10">
    <property type="entry name" value="Trypsin-like serine proteases"/>
    <property type="match status" value="1"/>
</dbReference>
<dbReference type="InterPro" id="IPR043504">
    <property type="entry name" value="Peptidase_S1_PA_chymotrypsin"/>
</dbReference>
<evidence type="ECO:0000313" key="2">
    <source>
        <dbReference type="Proteomes" id="UP000015100"/>
    </source>
</evidence>
<dbReference type="Proteomes" id="UP000015100">
    <property type="component" value="Unassembled WGS sequence"/>
</dbReference>
<dbReference type="SUPFAM" id="SSF50494">
    <property type="entry name" value="Trypsin-like serine proteases"/>
    <property type="match status" value="1"/>
</dbReference>
<comment type="caution">
    <text evidence="1">The sequence shown here is derived from an EMBL/GenBank/DDBJ whole genome shotgun (WGS) entry which is preliminary data.</text>
</comment>
<dbReference type="STRING" id="1284197.S8C3C2"/>
<reference evidence="1 2" key="1">
    <citation type="journal article" date="2013" name="PLoS Genet.">
        <title>Genomic mechanisms accounting for the adaptation to parasitism in nematode-trapping fungi.</title>
        <authorList>
            <person name="Meerupati T."/>
            <person name="Andersson K.M."/>
            <person name="Friman E."/>
            <person name="Kumar D."/>
            <person name="Tunlid A."/>
            <person name="Ahren D."/>
        </authorList>
    </citation>
    <scope>NUCLEOTIDE SEQUENCE [LARGE SCALE GENOMIC DNA]</scope>
    <source>
        <strain evidence="1 2">CBS 200.50</strain>
    </source>
</reference>
<dbReference type="OrthoDB" id="5424209at2759"/>
<dbReference type="InterPro" id="IPR012985">
    <property type="entry name" value="Peptidase_S64_Ssy5"/>
</dbReference>
<dbReference type="HOGENOM" id="CLU_909180_0_0_1"/>
<sequence length="306" mass="34378">MDNLSEHSAEMHTGDVAEAPKEHPELSHHNSDGNMTPSNVGNITEQTSIPLAGESVSDIQDDFLCYDEDGNPNVAFWSFIPPHTPAARIWDSCLDLFMAYMDTTGINWQALHLDKLFNFSRLLGTLEASSGYRVDKDTGSSLDWALFRLDDDNRSPMWNNFHLWDLVNYRKGWKRPGFFMVKAIADPVPGEEVVKCGRRTGRTFGVINGVKEGVNLQENGRSTKEWQIIDVDGDEFSNSGDSGSLILNKKFEAVGILTGLCSYSMVNGLDNKPYMCHCQTFFTPIRMILDDIKRLTGKDLILWSNI</sequence>
<dbReference type="InterPro" id="IPR009003">
    <property type="entry name" value="Peptidase_S1_PA"/>
</dbReference>
<reference evidence="2" key="2">
    <citation type="submission" date="2013-04" db="EMBL/GenBank/DDBJ databases">
        <title>Genomic mechanisms accounting for the adaptation to parasitism in nematode-trapping fungi.</title>
        <authorList>
            <person name="Ahren D.G."/>
        </authorList>
    </citation>
    <scope>NUCLEOTIDE SEQUENCE [LARGE SCALE GENOMIC DNA]</scope>
    <source>
        <strain evidence="2">CBS 200.50</strain>
    </source>
</reference>